<keyword evidence="2" id="KW-0812">Transmembrane</keyword>
<evidence type="ECO:0000313" key="5">
    <source>
        <dbReference type="Proteomes" id="UP000054596"/>
    </source>
</evidence>
<feature type="region of interest" description="Disordered" evidence="1">
    <location>
        <begin position="462"/>
        <end position="492"/>
    </location>
</feature>
<feature type="transmembrane region" description="Helical" evidence="2">
    <location>
        <begin position="368"/>
        <end position="389"/>
    </location>
</feature>
<feature type="transmembrane region" description="Helical" evidence="2">
    <location>
        <begin position="100"/>
        <end position="117"/>
    </location>
</feature>
<evidence type="ECO:0000256" key="1">
    <source>
        <dbReference type="SAM" id="MobiDB-lite"/>
    </source>
</evidence>
<evidence type="ECO:0000256" key="3">
    <source>
        <dbReference type="SAM" id="SignalP"/>
    </source>
</evidence>
<keyword evidence="2" id="KW-0472">Membrane</keyword>
<keyword evidence="2" id="KW-1133">Transmembrane helix</keyword>
<evidence type="ECO:0000313" key="4">
    <source>
        <dbReference type="EMBL" id="SAK89687.1"/>
    </source>
</evidence>
<proteinExistence type="predicted"/>
<feature type="signal peptide" evidence="3">
    <location>
        <begin position="1"/>
        <end position="25"/>
    </location>
</feature>
<feature type="transmembrane region" description="Helical" evidence="2">
    <location>
        <begin position="429"/>
        <end position="447"/>
    </location>
</feature>
<name>A0A158D7C5_9BURK</name>
<reference evidence="4" key="1">
    <citation type="submission" date="2016-01" db="EMBL/GenBank/DDBJ databases">
        <authorList>
            <person name="Peeters C."/>
        </authorList>
    </citation>
    <scope>NUCLEOTIDE SEQUENCE [LARGE SCALE GENOMIC DNA]</scope>
    <source>
        <strain evidence="4">LMG 29325</strain>
    </source>
</reference>
<sequence>MNSNTTSGTRLIAACNAVLCLCGFALTVASSFPGIMTPDTTDVIHQAVTGQWSDWHAPFYTFILSLLYPSRLGPVGMLLLNNLILWAATFLLADAAGKRYGCLGVLFCFIPLCPAIIYMPGFIWDVSLHVALWAFAAALVFRDVAAGRKVSTPTCVAAIALVVGGVLVRQNGWFAAALLVLAALPATMRLRTRLFIVAAAFVAMPLIWTGFAKITQTVSSHAVNSILIHDLGAMSAELRRNVYPGDWSSAQADQIEHNCVPDSLDARAPDNGWDVFAWGRCGFVLKTLSAQHLMDTHVLAKAWLTTVVHHPVAYAKARIKFFATFLHAQNSTPVLTNSPSNTESGWPLENRTLIDGMYAYASSFLNWWVFRPGTWLACNLVAFFGLAWLMRHADASPGRRATAGFGVLLAGGSIVWVMTYAIFGVAFDFRYVFWNVYISLACLLIAIGEATMSRARRDAGEVGRGAAPNLSGRIPAHDRGLRPEQHPLDTVK</sequence>
<dbReference type="EMBL" id="FCOJ02000070">
    <property type="protein sequence ID" value="SAK89687.1"/>
    <property type="molecule type" value="Genomic_DNA"/>
</dbReference>
<feature type="transmembrane region" description="Helical" evidence="2">
    <location>
        <begin position="72"/>
        <end position="93"/>
    </location>
</feature>
<keyword evidence="5" id="KW-1185">Reference proteome</keyword>
<organism evidence="4 5">
    <name type="scientific">Caballeronia glebae</name>
    <dbReference type="NCBI Taxonomy" id="1777143"/>
    <lineage>
        <taxon>Bacteria</taxon>
        <taxon>Pseudomonadati</taxon>
        <taxon>Pseudomonadota</taxon>
        <taxon>Betaproteobacteria</taxon>
        <taxon>Burkholderiales</taxon>
        <taxon>Burkholderiaceae</taxon>
        <taxon>Caballeronia</taxon>
    </lineage>
</organism>
<accession>A0A158D7C5</accession>
<keyword evidence="3" id="KW-0732">Signal</keyword>
<feature type="chain" id="PRO_5007623851" description="Glycosyltransferase RgtA/B/C/D-like domain-containing protein" evidence="3">
    <location>
        <begin position="26"/>
        <end position="492"/>
    </location>
</feature>
<feature type="transmembrane region" description="Helical" evidence="2">
    <location>
        <begin position="401"/>
        <end position="423"/>
    </location>
</feature>
<protein>
    <recommendedName>
        <fullName evidence="6">Glycosyltransferase RgtA/B/C/D-like domain-containing protein</fullName>
    </recommendedName>
</protein>
<evidence type="ECO:0000256" key="2">
    <source>
        <dbReference type="SAM" id="Phobius"/>
    </source>
</evidence>
<evidence type="ECO:0008006" key="6">
    <source>
        <dbReference type="Google" id="ProtNLM"/>
    </source>
</evidence>
<dbReference type="Proteomes" id="UP000054596">
    <property type="component" value="Unassembled WGS sequence"/>
</dbReference>
<comment type="caution">
    <text evidence="4">The sequence shown here is derived from an EMBL/GenBank/DDBJ whole genome shotgun (WGS) entry which is preliminary data.</text>
</comment>
<dbReference type="AlphaFoldDB" id="A0A158D7C5"/>
<feature type="compositionally biased region" description="Basic and acidic residues" evidence="1">
    <location>
        <begin position="475"/>
        <end position="492"/>
    </location>
</feature>
<feature type="transmembrane region" description="Helical" evidence="2">
    <location>
        <begin position="195"/>
        <end position="214"/>
    </location>
</feature>
<dbReference type="STRING" id="1777143.AWB82_06289"/>
<gene>
    <name evidence="4" type="ORF">AWB82_06289</name>
</gene>